<evidence type="ECO:0000256" key="2">
    <source>
        <dbReference type="ARBA" id="ARBA00008814"/>
    </source>
</evidence>
<dbReference type="SUPFAM" id="SSF53807">
    <property type="entry name" value="Helical backbone' metal receptor"/>
    <property type="match status" value="1"/>
</dbReference>
<name>A0ABU9A884_PSEA5</name>
<comment type="similarity">
    <text evidence="2">Belongs to the bacterial solute-binding protein 8 family.</text>
</comment>
<dbReference type="EMBL" id="JBBPIX010000001">
    <property type="protein sequence ID" value="MEK6462579.1"/>
    <property type="molecule type" value="Genomic_DNA"/>
</dbReference>
<evidence type="ECO:0000256" key="4">
    <source>
        <dbReference type="ARBA" id="ARBA00022729"/>
    </source>
</evidence>
<dbReference type="InterPro" id="IPR006311">
    <property type="entry name" value="TAT_signal"/>
</dbReference>
<dbReference type="PROSITE" id="PS51318">
    <property type="entry name" value="TAT"/>
    <property type="match status" value="1"/>
</dbReference>
<dbReference type="Pfam" id="PF01497">
    <property type="entry name" value="Peripla_BP_2"/>
    <property type="match status" value="1"/>
</dbReference>
<comment type="subcellular location">
    <subcellularLocation>
        <location evidence="1">Cell envelope</location>
    </subcellularLocation>
</comment>
<keyword evidence="3" id="KW-0813">Transport</keyword>
<keyword evidence="4" id="KW-0732">Signal</keyword>
<proteinExistence type="inferred from homology"/>
<evidence type="ECO:0000313" key="7">
    <source>
        <dbReference type="Proteomes" id="UP001367513"/>
    </source>
</evidence>
<keyword evidence="7" id="KW-1185">Reference proteome</keyword>
<dbReference type="Proteomes" id="UP001367513">
    <property type="component" value="Unassembled WGS sequence"/>
</dbReference>
<comment type="caution">
    <text evidence="6">The sequence shown here is derived from an EMBL/GenBank/DDBJ whole genome shotgun (WGS) entry which is preliminary data.</text>
</comment>
<dbReference type="PANTHER" id="PTHR30532:SF1">
    <property type="entry name" value="IRON(3+)-HYDROXAMATE-BINDING PROTEIN FHUD"/>
    <property type="match status" value="1"/>
</dbReference>
<evidence type="ECO:0000256" key="3">
    <source>
        <dbReference type="ARBA" id="ARBA00022448"/>
    </source>
</evidence>
<dbReference type="PROSITE" id="PS50983">
    <property type="entry name" value="FE_B12_PBP"/>
    <property type="match status" value="1"/>
</dbReference>
<organism evidence="6 7">
    <name type="scientific">Pseudonocardia alni subsp. carboxydivorans</name>
    <dbReference type="NCBI Taxonomy" id="415010"/>
    <lineage>
        <taxon>Bacteria</taxon>
        <taxon>Bacillati</taxon>
        <taxon>Actinomycetota</taxon>
        <taxon>Actinomycetes</taxon>
        <taxon>Pseudonocardiales</taxon>
        <taxon>Pseudonocardiaceae</taxon>
        <taxon>Pseudonocardia</taxon>
    </lineage>
</organism>
<reference evidence="6 7" key="1">
    <citation type="submission" date="2024-03" db="EMBL/GenBank/DDBJ databases">
        <title>Draft genome sequence of Pseudonocardia carboxydivorans JCM 14827.</title>
        <authorList>
            <person name="Duangmal K."/>
        </authorList>
    </citation>
    <scope>NUCLEOTIDE SEQUENCE [LARGE SCALE GENOMIC DNA]</scope>
    <source>
        <strain evidence="6 7">JCM 14827</strain>
    </source>
</reference>
<dbReference type="Gene3D" id="3.40.50.1980">
    <property type="entry name" value="Nitrogenase molybdenum iron protein domain"/>
    <property type="match status" value="2"/>
</dbReference>
<dbReference type="PANTHER" id="PTHR30532">
    <property type="entry name" value="IRON III DICITRATE-BINDING PERIPLASMIC PROTEIN"/>
    <property type="match status" value="1"/>
</dbReference>
<dbReference type="InterPro" id="IPR051313">
    <property type="entry name" value="Bact_iron-sidero_bind"/>
</dbReference>
<feature type="domain" description="Fe/B12 periplasmic-binding" evidence="5">
    <location>
        <begin position="67"/>
        <end position="332"/>
    </location>
</feature>
<dbReference type="InterPro" id="IPR002491">
    <property type="entry name" value="ABC_transptr_periplasmic_BD"/>
</dbReference>
<sequence>MSSSSLLFPVPVAGPPVTRRRLFHLTTGSAAVLALAACGGNGAAPAGATRTVEGATGPVRIPTDPQRVVATDFYTTYALLDVGFTVVATARATVGGVLPSLQAAYDALPQIGSPAEPSLEAIAAQRPDLILGTLVPNLPAGIAERFAAVAPTLLFEAGASPGTWQERAVRAADAVGRREAAEQLRDRYTARAAEIGGRHRALLSRIRIGLVRGGPPGTAFVDLPQSWSGVVLDAVGARPAEVAEGRPGASTRLSYEELSAVDDCDVLLHLADTRGGVDGNTAALLGSPTFRALRAARAGNVYPLPNYYVAHYGQGLAVLDEVDRVLTGYRPD</sequence>
<evidence type="ECO:0000256" key="1">
    <source>
        <dbReference type="ARBA" id="ARBA00004196"/>
    </source>
</evidence>
<dbReference type="RefSeq" id="WP_346104751.1">
    <property type="nucleotide sequence ID" value="NZ_BAAAOD010000039.1"/>
</dbReference>
<protein>
    <submittedName>
        <fullName evidence="6">ABC transporter substrate-binding protein</fullName>
    </submittedName>
</protein>
<gene>
    <name evidence="6" type="ORF">WG925_02395</name>
</gene>
<evidence type="ECO:0000313" key="6">
    <source>
        <dbReference type="EMBL" id="MEK6462579.1"/>
    </source>
</evidence>
<accession>A0ABU9A884</accession>
<evidence type="ECO:0000259" key="5">
    <source>
        <dbReference type="PROSITE" id="PS50983"/>
    </source>
</evidence>